<evidence type="ECO:0000256" key="3">
    <source>
        <dbReference type="ARBA" id="ARBA00009604"/>
    </source>
</evidence>
<feature type="non-terminal residue" evidence="9">
    <location>
        <position position="202"/>
    </location>
</feature>
<dbReference type="GO" id="GO:0000015">
    <property type="term" value="C:phosphopyruvate hydratase complex"/>
    <property type="evidence" value="ECO:0007669"/>
    <property type="project" value="InterPro"/>
</dbReference>
<evidence type="ECO:0000256" key="6">
    <source>
        <dbReference type="ARBA" id="ARBA00023152"/>
    </source>
</evidence>
<dbReference type="UniPathway" id="UPA00109">
    <property type="reaction ID" value="UER00187"/>
</dbReference>
<dbReference type="PANTHER" id="PTHR11902">
    <property type="entry name" value="ENOLASE"/>
    <property type="match status" value="1"/>
</dbReference>
<keyword evidence="6" id="KW-0324">Glycolysis</keyword>
<gene>
    <name evidence="9" type="ORF">METZ01_LOCUS462506</name>
</gene>
<dbReference type="Gene3D" id="3.30.390.10">
    <property type="entry name" value="Enolase-like, N-terminal domain"/>
    <property type="match status" value="1"/>
</dbReference>
<dbReference type="InterPro" id="IPR029017">
    <property type="entry name" value="Enolase-like_N"/>
</dbReference>
<dbReference type="Gene3D" id="3.20.20.120">
    <property type="entry name" value="Enolase-like C-terminal domain"/>
    <property type="match status" value="1"/>
</dbReference>
<protein>
    <recommendedName>
        <fullName evidence="4">phosphopyruvate hydratase</fullName>
        <ecNumber evidence="4">4.2.1.11</ecNumber>
    </recommendedName>
</protein>
<evidence type="ECO:0000259" key="8">
    <source>
        <dbReference type="SMART" id="SM01193"/>
    </source>
</evidence>
<dbReference type="GO" id="GO:0004634">
    <property type="term" value="F:phosphopyruvate hydratase activity"/>
    <property type="evidence" value="ECO:0007669"/>
    <property type="project" value="UniProtKB-EC"/>
</dbReference>
<dbReference type="PANTHER" id="PTHR11902:SF1">
    <property type="entry name" value="ENOLASE"/>
    <property type="match status" value="1"/>
</dbReference>
<comment type="pathway">
    <text evidence="2">Carbohydrate degradation; glycolysis; pyruvate from D-glyceraldehyde 3-phosphate: step 4/5.</text>
</comment>
<dbReference type="Pfam" id="PF00113">
    <property type="entry name" value="Enolase_C"/>
    <property type="match status" value="1"/>
</dbReference>
<organism evidence="9">
    <name type="scientific">marine metagenome</name>
    <dbReference type="NCBI Taxonomy" id="408172"/>
    <lineage>
        <taxon>unclassified sequences</taxon>
        <taxon>metagenomes</taxon>
        <taxon>ecological metagenomes</taxon>
    </lineage>
</organism>
<evidence type="ECO:0000313" key="9">
    <source>
        <dbReference type="EMBL" id="SVE09652.1"/>
    </source>
</evidence>
<dbReference type="FunFam" id="3.30.390.10:FF:000001">
    <property type="entry name" value="Enolase"/>
    <property type="match status" value="1"/>
</dbReference>
<name>A0A383API1_9ZZZZ</name>
<keyword evidence="7" id="KW-0456">Lyase</keyword>
<dbReference type="InterPro" id="IPR020811">
    <property type="entry name" value="Enolase_N"/>
</dbReference>
<dbReference type="EMBL" id="UINC01193845">
    <property type="protein sequence ID" value="SVE09652.1"/>
    <property type="molecule type" value="Genomic_DNA"/>
</dbReference>
<dbReference type="Pfam" id="PF03952">
    <property type="entry name" value="Enolase_N"/>
    <property type="match status" value="1"/>
</dbReference>
<comment type="cofactor">
    <cofactor evidence="1">
        <name>Mg(2+)</name>
        <dbReference type="ChEBI" id="CHEBI:18420"/>
    </cofactor>
</comment>
<evidence type="ECO:0000256" key="4">
    <source>
        <dbReference type="ARBA" id="ARBA00012058"/>
    </source>
</evidence>
<dbReference type="GO" id="GO:0000287">
    <property type="term" value="F:magnesium ion binding"/>
    <property type="evidence" value="ECO:0007669"/>
    <property type="project" value="InterPro"/>
</dbReference>
<keyword evidence="5" id="KW-0460">Magnesium</keyword>
<proteinExistence type="inferred from homology"/>
<dbReference type="AlphaFoldDB" id="A0A383API1"/>
<evidence type="ECO:0000256" key="1">
    <source>
        <dbReference type="ARBA" id="ARBA00001946"/>
    </source>
</evidence>
<comment type="similarity">
    <text evidence="3">Belongs to the enolase family.</text>
</comment>
<dbReference type="InterPro" id="IPR036849">
    <property type="entry name" value="Enolase-like_C_sf"/>
</dbReference>
<feature type="domain" description="Enolase N-terminal" evidence="8">
    <location>
        <begin position="13"/>
        <end position="143"/>
    </location>
</feature>
<sequence>MTNFVNKQQQLLITGVSAREILDSRGFPTVEAEVALQGGAVGRAAVPSGASTGKHEALELRDGDPARFGGKGVQKAVANVNSEIAQCLKGQDASQQQQLDDLMKTLDGTPNKERLGANALLAASLASAKAAAKGLGIALYEHIGQLHGNPDPIRLPVPQMNILNGGAHADNSIDFQEFMVLPAGLPSFREALRCGVEIFHKL</sequence>
<dbReference type="InterPro" id="IPR000941">
    <property type="entry name" value="Enolase"/>
</dbReference>
<dbReference type="PRINTS" id="PR00148">
    <property type="entry name" value="ENOLASE"/>
</dbReference>
<dbReference type="SUPFAM" id="SSF51604">
    <property type="entry name" value="Enolase C-terminal domain-like"/>
    <property type="match status" value="1"/>
</dbReference>
<evidence type="ECO:0000256" key="2">
    <source>
        <dbReference type="ARBA" id="ARBA00005031"/>
    </source>
</evidence>
<dbReference type="InterPro" id="IPR020810">
    <property type="entry name" value="Enolase_C"/>
</dbReference>
<accession>A0A383API1</accession>
<evidence type="ECO:0000256" key="5">
    <source>
        <dbReference type="ARBA" id="ARBA00022842"/>
    </source>
</evidence>
<reference evidence="9" key="1">
    <citation type="submission" date="2018-05" db="EMBL/GenBank/DDBJ databases">
        <authorList>
            <person name="Lanie J.A."/>
            <person name="Ng W.-L."/>
            <person name="Kazmierczak K.M."/>
            <person name="Andrzejewski T.M."/>
            <person name="Davidsen T.M."/>
            <person name="Wayne K.J."/>
            <person name="Tettelin H."/>
            <person name="Glass J.I."/>
            <person name="Rusch D."/>
            <person name="Podicherti R."/>
            <person name="Tsui H.-C.T."/>
            <person name="Winkler M.E."/>
        </authorList>
    </citation>
    <scope>NUCLEOTIDE SEQUENCE</scope>
</reference>
<evidence type="ECO:0000256" key="7">
    <source>
        <dbReference type="ARBA" id="ARBA00023239"/>
    </source>
</evidence>
<dbReference type="SMART" id="SM01193">
    <property type="entry name" value="Enolase_N"/>
    <property type="match status" value="1"/>
</dbReference>
<dbReference type="EC" id="4.2.1.11" evidence="4"/>
<dbReference type="SUPFAM" id="SSF54826">
    <property type="entry name" value="Enolase N-terminal domain-like"/>
    <property type="match status" value="1"/>
</dbReference>
<dbReference type="GO" id="GO:0006096">
    <property type="term" value="P:glycolytic process"/>
    <property type="evidence" value="ECO:0007669"/>
    <property type="project" value="UniProtKB-UniPathway"/>
</dbReference>